<proteinExistence type="predicted"/>
<evidence type="ECO:0000313" key="2">
    <source>
        <dbReference type="EMBL" id="WSD14132.1"/>
    </source>
</evidence>
<evidence type="ECO:0000313" key="3">
    <source>
        <dbReference type="Proteomes" id="UP001340816"/>
    </source>
</evidence>
<sequence length="75" mass="8229">MSNVYDSEHPAPLQGRGELRTQPTTTRTSPAGLPPEGFAECVLCQKPTEYPESYRGITLCPVCEWQEAQRTACSG</sequence>
<protein>
    <submittedName>
        <fullName evidence="2">Uncharacterized protein</fullName>
    </submittedName>
</protein>
<feature type="region of interest" description="Disordered" evidence="1">
    <location>
        <begin position="1"/>
        <end position="35"/>
    </location>
</feature>
<dbReference type="EMBL" id="CP109135">
    <property type="protein sequence ID" value="WSD14132.1"/>
    <property type="molecule type" value="Genomic_DNA"/>
</dbReference>
<dbReference type="RefSeq" id="WP_326758837.1">
    <property type="nucleotide sequence ID" value="NZ_CP108382.1"/>
</dbReference>
<gene>
    <name evidence="2" type="ORF">OHB35_13240</name>
</gene>
<organism evidence="2 3">
    <name type="scientific">Streptomyces phaeochromogenes</name>
    <dbReference type="NCBI Taxonomy" id="1923"/>
    <lineage>
        <taxon>Bacteria</taxon>
        <taxon>Bacillati</taxon>
        <taxon>Actinomycetota</taxon>
        <taxon>Actinomycetes</taxon>
        <taxon>Kitasatosporales</taxon>
        <taxon>Streptomycetaceae</taxon>
        <taxon>Streptomyces</taxon>
        <taxon>Streptomyces phaeochromogenes group</taxon>
    </lineage>
</organism>
<keyword evidence="3" id="KW-1185">Reference proteome</keyword>
<reference evidence="2 3" key="1">
    <citation type="submission" date="2022-10" db="EMBL/GenBank/DDBJ databases">
        <title>The complete genomes of actinobacterial strains from the NBC collection.</title>
        <authorList>
            <person name="Joergensen T.S."/>
            <person name="Alvarez Arevalo M."/>
            <person name="Sterndorff E.B."/>
            <person name="Faurdal D."/>
            <person name="Vuksanovic O."/>
            <person name="Mourched A.-S."/>
            <person name="Charusanti P."/>
            <person name="Shaw S."/>
            <person name="Blin K."/>
            <person name="Weber T."/>
        </authorList>
    </citation>
    <scope>NUCLEOTIDE SEQUENCE [LARGE SCALE GENOMIC DNA]</scope>
    <source>
        <strain evidence="2 3">NBC 01752</strain>
    </source>
</reference>
<dbReference type="Proteomes" id="UP001340816">
    <property type="component" value="Chromosome"/>
</dbReference>
<accession>A0ABZ1H966</accession>
<name>A0ABZ1H966_STRPH</name>
<dbReference type="GeneID" id="93932734"/>
<evidence type="ECO:0000256" key="1">
    <source>
        <dbReference type="SAM" id="MobiDB-lite"/>
    </source>
</evidence>